<reference evidence="1 2" key="1">
    <citation type="submission" date="2020-06" db="EMBL/GenBank/DDBJ databases">
        <authorList>
            <person name="Criscuolo A."/>
        </authorList>
    </citation>
    <scope>NUCLEOTIDE SEQUENCE [LARGE SCALE GENOMIC DNA]</scope>
    <source>
        <strain evidence="2">CIP 111411</strain>
    </source>
</reference>
<dbReference type="RefSeq" id="WP_180908132.1">
    <property type="nucleotide sequence ID" value="NZ_CAIJDP010000060.1"/>
</dbReference>
<proteinExistence type="predicted"/>
<sequence>MNTILFMKVTNNPFFKFAKVQNKLQIQLILFSFLFSITAFCQSKNNEKINTGDIAKVLEYFQKKGDKEQYDAAVFLTTNILIHYSSDNVWLNKNGNEVAFKVTNYRDIEEATKEFNKLKDGVGMIPKNTLIKDKEVIKSEFLIRNIEMAFKAWKENPWSKTYDFKTFCEYILPYRSLTEPMQEWRPEYQMTFNKLSSGLSDPNDPVELCSKIIGDIKHFDFVLKRFDPKPLLGPTELLFWREGNCPDLANVVIFAGRSLGVATTFDYTPHYAASSNRHYWNTVIDSKGVHIPFNGNQDLPYVYNAAAKRLGKVFRVTFSEQKGNLTSIIPENEIPDDFLKSKNILDVTSEYVEVSDINYSFSSQVASQVSYLNVFNRGNWRPLDWAKINNKVSLYKNMGRDIVYLPSVFVSGKMVFENYPILLDTKGIKTILKPDPLKSFPVVLSRENEYKNKHTDNNPFQIIKGEIYRIYVWSGSWQLVEEQIASEDNTISFKKLPKNALFLMCPLKPDFYERIFTIESVSNLITWY</sequence>
<dbReference type="Proteomes" id="UP000530060">
    <property type="component" value="Unassembled WGS sequence"/>
</dbReference>
<dbReference type="InterPro" id="IPR038765">
    <property type="entry name" value="Papain-like_cys_pep_sf"/>
</dbReference>
<accession>A0A6V6YRZ2</accession>
<keyword evidence="2" id="KW-1185">Reference proteome</keyword>
<protein>
    <recommendedName>
        <fullName evidence="3">Transglutaminase-like superfamily protein</fullName>
    </recommendedName>
</protein>
<dbReference type="PANTHER" id="PTHR35532">
    <property type="entry name" value="SIMILAR TO POLYHYDROXYALKANOATE DEPOLYMERASE"/>
    <property type="match status" value="1"/>
</dbReference>
<dbReference type="PANTHER" id="PTHR35532:SF5">
    <property type="entry name" value="CARBOHYDRATE-BINDING DOMAIN-CONTAINING PROTEIN"/>
    <property type="match status" value="1"/>
</dbReference>
<dbReference type="EMBL" id="CAIJDP010000060">
    <property type="protein sequence ID" value="CAD0002251.1"/>
    <property type="molecule type" value="Genomic_DNA"/>
</dbReference>
<evidence type="ECO:0008006" key="3">
    <source>
        <dbReference type="Google" id="ProtNLM"/>
    </source>
</evidence>
<name>A0A6V6YRZ2_9FLAO</name>
<evidence type="ECO:0000313" key="2">
    <source>
        <dbReference type="Proteomes" id="UP000530060"/>
    </source>
</evidence>
<dbReference type="SUPFAM" id="SSF54001">
    <property type="entry name" value="Cysteine proteinases"/>
    <property type="match status" value="1"/>
</dbReference>
<dbReference type="AlphaFoldDB" id="A0A6V6YRZ2"/>
<evidence type="ECO:0000313" key="1">
    <source>
        <dbReference type="EMBL" id="CAD0002251.1"/>
    </source>
</evidence>
<gene>
    <name evidence="1" type="ORF">FLAT13_01005</name>
</gene>
<organism evidence="1 2">
    <name type="scientific">Flavobacterium salmonis</name>
    <dbReference type="NCBI Taxonomy" id="2654844"/>
    <lineage>
        <taxon>Bacteria</taxon>
        <taxon>Pseudomonadati</taxon>
        <taxon>Bacteroidota</taxon>
        <taxon>Flavobacteriia</taxon>
        <taxon>Flavobacteriales</taxon>
        <taxon>Flavobacteriaceae</taxon>
        <taxon>Flavobacterium</taxon>
    </lineage>
</organism>
<comment type="caution">
    <text evidence="1">The sequence shown here is derived from an EMBL/GenBank/DDBJ whole genome shotgun (WGS) entry which is preliminary data.</text>
</comment>